<reference evidence="1 2" key="1">
    <citation type="submission" date="2021-02" db="EMBL/GenBank/DDBJ databases">
        <title>De Novo genome assembly of isolated myxobacteria.</title>
        <authorList>
            <person name="Stevens D.C."/>
        </authorList>
    </citation>
    <scope>NUCLEOTIDE SEQUENCE [LARGE SCALE GENOMIC DNA]</scope>
    <source>
        <strain evidence="2">SCPEA02</strain>
    </source>
</reference>
<keyword evidence="2" id="KW-1185">Reference proteome</keyword>
<dbReference type="SUPFAM" id="SSF82171">
    <property type="entry name" value="DPP6 N-terminal domain-like"/>
    <property type="match status" value="1"/>
</dbReference>
<name>A0ABX7P6V8_9BACT</name>
<gene>
    <name evidence="1" type="ORF">JY651_15115</name>
</gene>
<evidence type="ECO:0000313" key="2">
    <source>
        <dbReference type="Proteomes" id="UP000662747"/>
    </source>
</evidence>
<sequence length="443" mass="46512">MMGLLGLAACREAEAEAPLAEPELGQETRGQVFATVTKLKDISSPARVTQLLAFDGQLLMGLAPSAQVLELWRSDGTVAGTRRIHQGAHAVGGGMSLAPVGARVLFTSAEELWSTDATPEGTTRLATLPGASFSLLSTGPRAFLTSPAGELWHSDGTEAGTHPVANVPLPVRNLGISQGRAWFRAADAATGAEPWVSDGTPSGTRRVSDAFPGNVGSTPSAFTPLGARTVFRASHLYYGIELWTSDGTDEGTYVLTDLAPGVDDSSPLGLYSWNGRVYFWAVDLEGRLYVTDGTRENTRQVSPKVKTERGFAFQGWGDLVFFAASSDSGGTELWRTDGTPDGTFLVADLSPGEGSSDPALLTLMSPSGPLLFAATTPETGRELWRLDSPDGMPRLVADLVPGPASSNPLRLTAVGSDLYFTANDGTGDGLFVVPRLTAGTRAP</sequence>
<evidence type="ECO:0000313" key="1">
    <source>
        <dbReference type="EMBL" id="QSQ26176.1"/>
    </source>
</evidence>
<accession>A0ABX7P6V8</accession>
<protein>
    <recommendedName>
        <fullName evidence="3">Lipoprotein</fullName>
    </recommendedName>
</protein>
<dbReference type="Proteomes" id="UP000662747">
    <property type="component" value="Chromosome"/>
</dbReference>
<organism evidence="1 2">
    <name type="scientific">Pyxidicoccus parkwayensis</name>
    <dbReference type="NCBI Taxonomy" id="2813578"/>
    <lineage>
        <taxon>Bacteria</taxon>
        <taxon>Pseudomonadati</taxon>
        <taxon>Myxococcota</taxon>
        <taxon>Myxococcia</taxon>
        <taxon>Myxococcales</taxon>
        <taxon>Cystobacterineae</taxon>
        <taxon>Myxococcaceae</taxon>
        <taxon>Pyxidicoccus</taxon>
    </lineage>
</organism>
<proteinExistence type="predicted"/>
<dbReference type="EMBL" id="CP071090">
    <property type="protein sequence ID" value="QSQ26176.1"/>
    <property type="molecule type" value="Genomic_DNA"/>
</dbReference>
<dbReference type="RefSeq" id="WP_206727726.1">
    <property type="nucleotide sequence ID" value="NZ_CP071090.1"/>
</dbReference>
<evidence type="ECO:0008006" key="3">
    <source>
        <dbReference type="Google" id="ProtNLM"/>
    </source>
</evidence>